<dbReference type="InterPro" id="IPR013766">
    <property type="entry name" value="Thioredoxin_domain"/>
</dbReference>
<dbReference type="GO" id="GO:0009986">
    <property type="term" value="C:cell surface"/>
    <property type="evidence" value="ECO:0007669"/>
    <property type="project" value="TreeGrafter"/>
</dbReference>
<dbReference type="Gene3D" id="3.40.30.10">
    <property type="entry name" value="Glutaredoxin"/>
    <property type="match status" value="1"/>
</dbReference>
<reference evidence="10" key="3">
    <citation type="submission" date="2025-09" db="UniProtKB">
        <authorList>
            <consortium name="Ensembl"/>
        </authorList>
    </citation>
    <scope>IDENTIFICATION</scope>
</reference>
<comment type="catalytic activity">
    <reaction evidence="1">
        <text>Catalyzes the rearrangement of -S-S- bonds in proteins.</text>
        <dbReference type="EC" id="5.3.4.1"/>
    </reaction>
</comment>
<sequence>MCFCLFFVFNSFMQTRGADDIWLIEFYAPWCSFCKQLDPVWHQIGSELRSLGSPVNVGKADATSSTGHRYDNDLR</sequence>
<keyword evidence="4" id="KW-0812">Transmembrane</keyword>
<evidence type="ECO:0000256" key="3">
    <source>
        <dbReference type="ARBA" id="ARBA00012723"/>
    </source>
</evidence>
<keyword evidence="6" id="KW-0472">Membrane</keyword>
<dbReference type="GO" id="GO:0005783">
    <property type="term" value="C:endoplasmic reticulum"/>
    <property type="evidence" value="ECO:0007669"/>
    <property type="project" value="TreeGrafter"/>
</dbReference>
<dbReference type="Proteomes" id="UP000472271">
    <property type="component" value="Chromosome 17"/>
</dbReference>
<dbReference type="GO" id="GO:0003756">
    <property type="term" value="F:protein disulfide isomerase activity"/>
    <property type="evidence" value="ECO:0007669"/>
    <property type="project" value="UniProtKB-EC"/>
</dbReference>
<dbReference type="AlphaFoldDB" id="A0A673AL25"/>
<dbReference type="Ensembl" id="ENSSORT00005031241.1">
    <property type="protein sequence ID" value="ENSSORP00005030390.1"/>
    <property type="gene ID" value="ENSSORG00005014488.1"/>
</dbReference>
<evidence type="ECO:0000259" key="9">
    <source>
        <dbReference type="Pfam" id="PF00085"/>
    </source>
</evidence>
<evidence type="ECO:0000256" key="1">
    <source>
        <dbReference type="ARBA" id="ARBA00001182"/>
    </source>
</evidence>
<dbReference type="PANTHER" id="PTHR46426">
    <property type="entry name" value="PROTEIN DISULFIDE-ISOMERASE TMX3"/>
    <property type="match status" value="1"/>
</dbReference>
<organism evidence="10 11">
    <name type="scientific">Sphaeramia orbicularis</name>
    <name type="common">orbiculate cardinalfish</name>
    <dbReference type="NCBI Taxonomy" id="375764"/>
    <lineage>
        <taxon>Eukaryota</taxon>
        <taxon>Metazoa</taxon>
        <taxon>Chordata</taxon>
        <taxon>Craniata</taxon>
        <taxon>Vertebrata</taxon>
        <taxon>Euteleostomi</taxon>
        <taxon>Actinopterygii</taxon>
        <taxon>Neopterygii</taxon>
        <taxon>Teleostei</taxon>
        <taxon>Neoteleostei</taxon>
        <taxon>Acanthomorphata</taxon>
        <taxon>Gobiaria</taxon>
        <taxon>Kurtiformes</taxon>
        <taxon>Apogonoidei</taxon>
        <taxon>Apogonidae</taxon>
        <taxon>Apogoninae</taxon>
        <taxon>Sphaeramia</taxon>
    </lineage>
</organism>
<evidence type="ECO:0000256" key="6">
    <source>
        <dbReference type="ARBA" id="ARBA00023136"/>
    </source>
</evidence>
<reference evidence="10" key="1">
    <citation type="submission" date="2019-06" db="EMBL/GenBank/DDBJ databases">
        <authorList>
            <consortium name="Wellcome Sanger Institute Data Sharing"/>
        </authorList>
    </citation>
    <scope>NUCLEOTIDE SEQUENCE [LARGE SCALE GENOMIC DNA]</scope>
</reference>
<keyword evidence="11" id="KW-1185">Reference proteome</keyword>
<evidence type="ECO:0000256" key="5">
    <source>
        <dbReference type="ARBA" id="ARBA00022989"/>
    </source>
</evidence>
<evidence type="ECO:0000256" key="8">
    <source>
        <dbReference type="SAM" id="SignalP"/>
    </source>
</evidence>
<dbReference type="InterPro" id="IPR036249">
    <property type="entry name" value="Thioredoxin-like_sf"/>
</dbReference>
<dbReference type="PANTHER" id="PTHR46426:SF1">
    <property type="entry name" value="PROTEIN DISULFIDE-ISOMERASE TMX3"/>
    <property type="match status" value="1"/>
</dbReference>
<evidence type="ECO:0000256" key="2">
    <source>
        <dbReference type="ARBA" id="ARBA00004167"/>
    </source>
</evidence>
<dbReference type="EC" id="5.3.4.1" evidence="3"/>
<accession>A0A673AL25</accession>
<keyword evidence="5" id="KW-1133">Transmembrane helix</keyword>
<evidence type="ECO:0000313" key="11">
    <source>
        <dbReference type="Proteomes" id="UP000472271"/>
    </source>
</evidence>
<feature type="region of interest" description="Disordered" evidence="7">
    <location>
        <begin position="54"/>
        <end position="75"/>
    </location>
</feature>
<dbReference type="SUPFAM" id="SSF52833">
    <property type="entry name" value="Thioredoxin-like"/>
    <property type="match status" value="1"/>
</dbReference>
<dbReference type="InParanoid" id="A0A673AL25"/>
<evidence type="ECO:0000256" key="7">
    <source>
        <dbReference type="SAM" id="MobiDB-lite"/>
    </source>
</evidence>
<dbReference type="GO" id="GO:0016020">
    <property type="term" value="C:membrane"/>
    <property type="evidence" value="ECO:0007669"/>
    <property type="project" value="UniProtKB-SubCell"/>
</dbReference>
<dbReference type="InterPro" id="IPR052250">
    <property type="entry name" value="PDI_TMX3"/>
</dbReference>
<name>A0A673AL25_9TELE</name>
<proteinExistence type="predicted"/>
<evidence type="ECO:0000256" key="4">
    <source>
        <dbReference type="ARBA" id="ARBA00022692"/>
    </source>
</evidence>
<evidence type="ECO:0000313" key="10">
    <source>
        <dbReference type="Ensembl" id="ENSSORP00005030390.1"/>
    </source>
</evidence>
<keyword evidence="8" id="KW-0732">Signal</keyword>
<feature type="signal peptide" evidence="8">
    <location>
        <begin position="1"/>
        <end position="17"/>
    </location>
</feature>
<feature type="domain" description="Thioredoxin" evidence="9">
    <location>
        <begin position="10"/>
        <end position="66"/>
    </location>
</feature>
<protein>
    <recommendedName>
        <fullName evidence="3">protein disulfide-isomerase</fullName>
        <ecNumber evidence="3">5.3.4.1</ecNumber>
    </recommendedName>
</protein>
<reference evidence="10" key="2">
    <citation type="submission" date="2025-08" db="UniProtKB">
        <authorList>
            <consortium name="Ensembl"/>
        </authorList>
    </citation>
    <scope>IDENTIFICATION</scope>
</reference>
<feature type="chain" id="PRO_5025549198" description="protein disulfide-isomerase" evidence="8">
    <location>
        <begin position="18"/>
        <end position="75"/>
    </location>
</feature>
<comment type="subcellular location">
    <subcellularLocation>
        <location evidence="2">Membrane</location>
        <topology evidence="2">Single-pass membrane protein</topology>
    </subcellularLocation>
</comment>
<dbReference type="Pfam" id="PF00085">
    <property type="entry name" value="Thioredoxin"/>
    <property type="match status" value="1"/>
</dbReference>